<dbReference type="RefSeq" id="WP_321550848.1">
    <property type="nucleotide sequence ID" value="NZ_JAXIVS010000018.1"/>
</dbReference>
<evidence type="ECO:0000259" key="1">
    <source>
        <dbReference type="Pfam" id="PF21780"/>
    </source>
</evidence>
<dbReference type="Proteomes" id="UP001291309">
    <property type="component" value="Unassembled WGS sequence"/>
</dbReference>
<sequence length="234" mass="26647">MHHALDVLALEEGALLEGQDAQETAVLRAVAQWSRDYLTRPHPAVGRTGAVCPWVEKSIQQRLYHLTLLPEAHLRMEEAERTLLLLLNHFLEMPPTVFRQGQFKAIVTIFNGLPGELEAEFISGLHDRLRPAFVKQGLMLGEFYPSCVKTGLHNRDWYPLRSSPPLLVIRSMVRPDIAFLHTHEEFVQAYLGKHQQEGCTELRNYIARNREHLAPGNVSMLEETLLKFQQAKGG</sequence>
<proteinExistence type="predicted"/>
<organism evidence="2 3">
    <name type="scientific">Hyalangium rubrum</name>
    <dbReference type="NCBI Taxonomy" id="3103134"/>
    <lineage>
        <taxon>Bacteria</taxon>
        <taxon>Pseudomonadati</taxon>
        <taxon>Myxococcota</taxon>
        <taxon>Myxococcia</taxon>
        <taxon>Myxococcales</taxon>
        <taxon>Cystobacterineae</taxon>
        <taxon>Archangiaceae</taxon>
        <taxon>Hyalangium</taxon>
    </lineage>
</organism>
<dbReference type="InterPro" id="IPR049240">
    <property type="entry name" value="DUF6875"/>
</dbReference>
<reference evidence="2 3" key="1">
    <citation type="submission" date="2023-12" db="EMBL/GenBank/DDBJ databases">
        <title>the genome sequence of Hyalangium sp. s54d21.</title>
        <authorList>
            <person name="Zhang X."/>
        </authorList>
    </citation>
    <scope>NUCLEOTIDE SEQUENCE [LARGE SCALE GENOMIC DNA]</scope>
    <source>
        <strain evidence="3">s54d21</strain>
    </source>
</reference>
<dbReference type="EMBL" id="JAXIVS010000018">
    <property type="protein sequence ID" value="MDY7232133.1"/>
    <property type="molecule type" value="Genomic_DNA"/>
</dbReference>
<protein>
    <recommendedName>
        <fullName evidence="1">DUF6875 domain-containing protein</fullName>
    </recommendedName>
</protein>
<evidence type="ECO:0000313" key="3">
    <source>
        <dbReference type="Proteomes" id="UP001291309"/>
    </source>
</evidence>
<accession>A0ABU5HF86</accession>
<name>A0ABU5HF86_9BACT</name>
<evidence type="ECO:0000313" key="2">
    <source>
        <dbReference type="EMBL" id="MDY7232133.1"/>
    </source>
</evidence>
<comment type="caution">
    <text evidence="2">The sequence shown here is derived from an EMBL/GenBank/DDBJ whole genome shotgun (WGS) entry which is preliminary data.</text>
</comment>
<feature type="domain" description="DUF6875" evidence="1">
    <location>
        <begin position="28"/>
        <end position="201"/>
    </location>
</feature>
<keyword evidence="3" id="KW-1185">Reference proteome</keyword>
<gene>
    <name evidence="2" type="ORF">SYV04_37440</name>
</gene>
<dbReference type="Pfam" id="PF21780">
    <property type="entry name" value="DUF6875"/>
    <property type="match status" value="1"/>
</dbReference>